<feature type="region of interest" description="Disordered" evidence="1">
    <location>
        <begin position="155"/>
        <end position="174"/>
    </location>
</feature>
<protein>
    <recommendedName>
        <fullName evidence="5">Siderophore biosynthesis enzyme</fullName>
    </recommendedName>
</protein>
<evidence type="ECO:0008006" key="5">
    <source>
        <dbReference type="Google" id="ProtNLM"/>
    </source>
</evidence>
<keyword evidence="2" id="KW-0732">Signal</keyword>
<dbReference type="RefSeq" id="XP_056770473.1">
    <property type="nucleotide sequence ID" value="XM_056906366.1"/>
</dbReference>
<evidence type="ECO:0000256" key="2">
    <source>
        <dbReference type="SAM" id="SignalP"/>
    </source>
</evidence>
<dbReference type="EMBL" id="JAPVEA010000002">
    <property type="protein sequence ID" value="KAJ5461431.1"/>
    <property type="molecule type" value="Genomic_DNA"/>
</dbReference>
<dbReference type="PROSITE" id="PS51257">
    <property type="entry name" value="PROKAR_LIPOPROTEIN"/>
    <property type="match status" value="1"/>
</dbReference>
<proteinExistence type="predicted"/>
<evidence type="ECO:0000256" key="1">
    <source>
        <dbReference type="SAM" id="MobiDB-lite"/>
    </source>
</evidence>
<dbReference type="GeneID" id="81596609"/>
<evidence type="ECO:0000313" key="4">
    <source>
        <dbReference type="Proteomes" id="UP001213681"/>
    </source>
</evidence>
<feature type="region of interest" description="Disordered" evidence="1">
    <location>
        <begin position="95"/>
        <end position="141"/>
    </location>
</feature>
<organism evidence="3 4">
    <name type="scientific">Penicillium daleae</name>
    <dbReference type="NCBI Taxonomy" id="63821"/>
    <lineage>
        <taxon>Eukaryota</taxon>
        <taxon>Fungi</taxon>
        <taxon>Dikarya</taxon>
        <taxon>Ascomycota</taxon>
        <taxon>Pezizomycotina</taxon>
        <taxon>Eurotiomycetes</taxon>
        <taxon>Eurotiomycetidae</taxon>
        <taxon>Eurotiales</taxon>
        <taxon>Aspergillaceae</taxon>
        <taxon>Penicillium</taxon>
    </lineage>
</organism>
<accession>A0AAD6CDS5</accession>
<reference evidence="3" key="2">
    <citation type="journal article" date="2023" name="IMA Fungus">
        <title>Comparative genomic study of the Penicillium genus elucidates a diverse pangenome and 15 lateral gene transfer events.</title>
        <authorList>
            <person name="Petersen C."/>
            <person name="Sorensen T."/>
            <person name="Nielsen M.R."/>
            <person name="Sondergaard T.E."/>
            <person name="Sorensen J.L."/>
            <person name="Fitzpatrick D.A."/>
            <person name="Frisvad J.C."/>
            <person name="Nielsen K.L."/>
        </authorList>
    </citation>
    <scope>NUCLEOTIDE SEQUENCE</scope>
    <source>
        <strain evidence="3">IBT 16125</strain>
    </source>
</reference>
<dbReference type="Proteomes" id="UP001213681">
    <property type="component" value="Unassembled WGS sequence"/>
</dbReference>
<evidence type="ECO:0000313" key="3">
    <source>
        <dbReference type="EMBL" id="KAJ5461431.1"/>
    </source>
</evidence>
<name>A0AAD6CDS5_9EURO</name>
<keyword evidence="4" id="KW-1185">Reference proteome</keyword>
<reference evidence="3" key="1">
    <citation type="submission" date="2022-12" db="EMBL/GenBank/DDBJ databases">
        <authorList>
            <person name="Petersen C."/>
        </authorList>
    </citation>
    <scope>NUCLEOTIDE SEQUENCE</scope>
    <source>
        <strain evidence="3">IBT 16125</strain>
    </source>
</reference>
<feature type="signal peptide" evidence="2">
    <location>
        <begin position="1"/>
        <end position="22"/>
    </location>
</feature>
<dbReference type="AlphaFoldDB" id="A0AAD6CDS5"/>
<feature type="chain" id="PRO_5042070399" description="Siderophore biosynthesis enzyme" evidence="2">
    <location>
        <begin position="23"/>
        <end position="199"/>
    </location>
</feature>
<comment type="caution">
    <text evidence="3">The sequence shown here is derived from an EMBL/GenBank/DDBJ whole genome shotgun (WGS) entry which is preliminary data.</text>
</comment>
<sequence length="199" mass="19219">MLLKSMLTTALPLLMLAGNALAVGCSTHSFTTCEDKIVHWYDPDTGEVCDPLDCGGGRAPPKTDEPGCPGYTGTEVRTTSYLSCFTPSSALATATTTSKSSSAESTSASDMTTKETSVASSTSASSATGTGSSGSGTTTPATTVAATLSSSGLSSSAASNGTASSSGSAAPAATTNAGDALTGSLMAVAGAAIGAFALL</sequence>
<gene>
    <name evidence="3" type="ORF">N7458_002983</name>
</gene>